<proteinExistence type="predicted"/>
<evidence type="ECO:0000256" key="5">
    <source>
        <dbReference type="SAM" id="Phobius"/>
    </source>
</evidence>
<dbReference type="EMBL" id="KK207812">
    <property type="protein sequence ID" value="EZF53656.1"/>
    <property type="molecule type" value="Genomic_DNA"/>
</dbReference>
<sequence length="532" mass="59588">MAYDNDLDVPGTERLFNGESSMHGEQLNGHALAEIILIPKPTTEGSDPLMWSMSKKSWQLFLLCLYACTFSYGENMLGAAWTTVSREAEISLDNMNGGSALNYLLLGLVNIFWVPIGMKLGRRPVFLITTTICMLTAVWLGYVHGTAQWMTNLAINGFGVAAYQAVIQLSVFDMFFAHQRGRTLSFYLFGQQLGSILGPITGGIISDGPGWRWTQWICSMIFAVVLILLFTTFEETLFPRFLFEQDQNDPNTSHKKDIDMTASLHEVDSTSKVSYHFPKRTYLRRLKLWIHFPQDKTTYWQYFRRPFVLFLFPNIIIAGVIFAFGCTAGIVSFGTISRITSKPPYNWSTTSTGLIYLAALAGNIVGWATGMSSDFIVMRLARRNNGIKEAEMRLWTLCVTFVYAAVGYMLYGWGAHFGMHWITIAIGLGCMIAHQVSACSVATAYAMECFPGISGELVVVLSICSSVINFPLSFTVQQVVDMIGFGYAFVFYGFCVLASMAAAIPAVLYGKSWRRRAAPKWKKWLAERDHID</sequence>
<dbReference type="InterPro" id="IPR036259">
    <property type="entry name" value="MFS_trans_sf"/>
</dbReference>
<dbReference type="InterPro" id="IPR011701">
    <property type="entry name" value="MFS"/>
</dbReference>
<evidence type="ECO:0000259" key="6">
    <source>
        <dbReference type="PROSITE" id="PS50850"/>
    </source>
</evidence>
<dbReference type="Pfam" id="PF07690">
    <property type="entry name" value="MFS_1"/>
    <property type="match status" value="1"/>
</dbReference>
<keyword evidence="4 5" id="KW-0472">Membrane</keyword>
<feature type="transmembrane region" description="Helical" evidence="5">
    <location>
        <begin position="353"/>
        <end position="373"/>
    </location>
</feature>
<protein>
    <recommendedName>
        <fullName evidence="6">Major facilitator superfamily (MFS) profile domain-containing protein</fullName>
    </recommendedName>
</protein>
<feature type="transmembrane region" description="Helical" evidence="5">
    <location>
        <begin position="307"/>
        <end position="333"/>
    </location>
</feature>
<feature type="transmembrane region" description="Helical" evidence="5">
    <location>
        <begin position="211"/>
        <end position="233"/>
    </location>
</feature>
<reference evidence="7" key="1">
    <citation type="submission" date="2014-02" db="EMBL/GenBank/DDBJ databases">
        <title>The Genome Sequence of Trichophyton rubrum (morphotype fischeri) CBS 288.86.</title>
        <authorList>
            <consortium name="The Broad Institute Genomics Platform"/>
            <person name="Cuomo C.A."/>
            <person name="White T.C."/>
            <person name="Graser Y."/>
            <person name="Martinez-Rossi N."/>
            <person name="Heitman J."/>
            <person name="Young S.K."/>
            <person name="Zeng Q."/>
            <person name="Gargeya S."/>
            <person name="Abouelleil A."/>
            <person name="Alvarado L."/>
            <person name="Chapman S.B."/>
            <person name="Gainer-Dewar J."/>
            <person name="Goldberg J."/>
            <person name="Griggs A."/>
            <person name="Gujja S."/>
            <person name="Hansen M."/>
            <person name="Howarth C."/>
            <person name="Imamovic A."/>
            <person name="Larimer J."/>
            <person name="Martinez D."/>
            <person name="Murphy C."/>
            <person name="Pearson M.D."/>
            <person name="Persinoti G."/>
            <person name="Poon T."/>
            <person name="Priest M."/>
            <person name="Roberts A.D."/>
            <person name="Saif S."/>
            <person name="Shea T.D."/>
            <person name="Sykes S.N."/>
            <person name="Wortman J."/>
            <person name="Nusbaum C."/>
            <person name="Birren B."/>
        </authorList>
    </citation>
    <scope>NUCLEOTIDE SEQUENCE [LARGE SCALE GENOMIC DNA]</scope>
    <source>
        <strain evidence="7">CBS 288.86</strain>
    </source>
</reference>
<feature type="transmembrane region" description="Helical" evidence="5">
    <location>
        <begin position="60"/>
        <end position="81"/>
    </location>
</feature>
<feature type="domain" description="Major facilitator superfamily (MFS) profile" evidence="6">
    <location>
        <begin position="59"/>
        <end position="513"/>
    </location>
</feature>
<comment type="subcellular location">
    <subcellularLocation>
        <location evidence="1">Membrane</location>
        <topology evidence="1">Multi-pass membrane protein</topology>
    </subcellularLocation>
</comment>
<dbReference type="InterPro" id="IPR020846">
    <property type="entry name" value="MFS_dom"/>
</dbReference>
<feature type="transmembrane region" description="Helical" evidence="5">
    <location>
        <begin position="457"/>
        <end position="477"/>
    </location>
</feature>
<dbReference type="SUPFAM" id="SSF103473">
    <property type="entry name" value="MFS general substrate transporter"/>
    <property type="match status" value="1"/>
</dbReference>
<feature type="transmembrane region" description="Helical" evidence="5">
    <location>
        <begin position="125"/>
        <end position="143"/>
    </location>
</feature>
<dbReference type="Gene3D" id="1.20.1250.20">
    <property type="entry name" value="MFS general substrate transporter like domains"/>
    <property type="match status" value="1"/>
</dbReference>
<name>A0A022W696_TRIRU</name>
<evidence type="ECO:0000256" key="4">
    <source>
        <dbReference type="ARBA" id="ARBA00023136"/>
    </source>
</evidence>
<evidence type="ECO:0000313" key="7">
    <source>
        <dbReference type="EMBL" id="EZF53656.1"/>
    </source>
</evidence>
<evidence type="ECO:0000256" key="3">
    <source>
        <dbReference type="ARBA" id="ARBA00022989"/>
    </source>
</evidence>
<dbReference type="PANTHER" id="PTHR23502">
    <property type="entry name" value="MAJOR FACILITATOR SUPERFAMILY"/>
    <property type="match status" value="1"/>
</dbReference>
<dbReference type="AlphaFoldDB" id="A0A022W696"/>
<dbReference type="PANTHER" id="PTHR23502:SF178">
    <property type="entry name" value="TRANSPORTER, PUTATIVE (AFU_ORTHOLOGUE AFUA_2G02040)-RELATED"/>
    <property type="match status" value="1"/>
</dbReference>
<dbReference type="GO" id="GO:0005886">
    <property type="term" value="C:plasma membrane"/>
    <property type="evidence" value="ECO:0007669"/>
    <property type="project" value="TreeGrafter"/>
</dbReference>
<dbReference type="GO" id="GO:0022857">
    <property type="term" value="F:transmembrane transporter activity"/>
    <property type="evidence" value="ECO:0007669"/>
    <property type="project" value="InterPro"/>
</dbReference>
<feature type="transmembrane region" description="Helical" evidence="5">
    <location>
        <begin position="101"/>
        <end position="118"/>
    </location>
</feature>
<keyword evidence="2 5" id="KW-0812">Transmembrane</keyword>
<feature type="transmembrane region" description="Helical" evidence="5">
    <location>
        <begin position="184"/>
        <end position="205"/>
    </location>
</feature>
<dbReference type="OrthoDB" id="5215911at2759"/>
<organism evidence="7">
    <name type="scientific">Trichophyton rubrum CBS 288.86</name>
    <dbReference type="NCBI Taxonomy" id="1215330"/>
    <lineage>
        <taxon>Eukaryota</taxon>
        <taxon>Fungi</taxon>
        <taxon>Dikarya</taxon>
        <taxon>Ascomycota</taxon>
        <taxon>Pezizomycotina</taxon>
        <taxon>Eurotiomycetes</taxon>
        <taxon>Eurotiomycetidae</taxon>
        <taxon>Onygenales</taxon>
        <taxon>Arthrodermataceae</taxon>
        <taxon>Trichophyton</taxon>
    </lineage>
</organism>
<feature type="transmembrane region" description="Helical" evidence="5">
    <location>
        <begin position="489"/>
        <end position="510"/>
    </location>
</feature>
<feature type="transmembrane region" description="Helical" evidence="5">
    <location>
        <begin position="394"/>
        <end position="413"/>
    </location>
</feature>
<evidence type="ECO:0000256" key="2">
    <source>
        <dbReference type="ARBA" id="ARBA00022692"/>
    </source>
</evidence>
<feature type="transmembrane region" description="Helical" evidence="5">
    <location>
        <begin position="419"/>
        <end position="445"/>
    </location>
</feature>
<keyword evidence="3 5" id="KW-1133">Transmembrane helix</keyword>
<dbReference type="HOGENOM" id="CLU_008455_13_3_1"/>
<dbReference type="PROSITE" id="PS50850">
    <property type="entry name" value="MFS"/>
    <property type="match status" value="1"/>
</dbReference>
<evidence type="ECO:0000256" key="1">
    <source>
        <dbReference type="ARBA" id="ARBA00004141"/>
    </source>
</evidence>
<feature type="transmembrane region" description="Helical" evidence="5">
    <location>
        <begin position="149"/>
        <end position="172"/>
    </location>
</feature>
<accession>A0A022W696</accession>
<dbReference type="Proteomes" id="UP000023758">
    <property type="component" value="Unassembled WGS sequence"/>
</dbReference>
<gene>
    <name evidence="7" type="ORF">H103_03446</name>
</gene>